<evidence type="ECO:0000256" key="2">
    <source>
        <dbReference type="ARBA" id="ARBA00022448"/>
    </source>
</evidence>
<dbReference type="SUPFAM" id="SSF81324">
    <property type="entry name" value="Voltage-gated potassium channels"/>
    <property type="match status" value="1"/>
</dbReference>
<keyword evidence="17" id="KW-1185">Reference proteome</keyword>
<evidence type="ECO:0000256" key="3">
    <source>
        <dbReference type="ARBA" id="ARBA00022475"/>
    </source>
</evidence>
<feature type="transmembrane region" description="Helical" evidence="14">
    <location>
        <begin position="236"/>
        <end position="254"/>
    </location>
</feature>
<evidence type="ECO:0000256" key="8">
    <source>
        <dbReference type="ARBA" id="ARBA00022958"/>
    </source>
</evidence>
<evidence type="ECO:0000256" key="12">
    <source>
        <dbReference type="ARBA" id="ARBA00023303"/>
    </source>
</evidence>
<dbReference type="EMBL" id="JANPWB010000004">
    <property type="protein sequence ID" value="KAJ1193640.1"/>
    <property type="molecule type" value="Genomic_DNA"/>
</dbReference>
<dbReference type="SMART" id="SM00225">
    <property type="entry name" value="BTB"/>
    <property type="match status" value="1"/>
</dbReference>
<evidence type="ECO:0000313" key="17">
    <source>
        <dbReference type="Proteomes" id="UP001066276"/>
    </source>
</evidence>
<keyword evidence="7" id="KW-0851">Voltage-gated channel</keyword>
<dbReference type="GO" id="GO:0008076">
    <property type="term" value="C:voltage-gated potassium channel complex"/>
    <property type="evidence" value="ECO:0007669"/>
    <property type="project" value="InterPro"/>
</dbReference>
<dbReference type="GO" id="GO:0005249">
    <property type="term" value="F:voltage-gated potassium channel activity"/>
    <property type="evidence" value="ECO:0007669"/>
    <property type="project" value="InterPro"/>
</dbReference>
<dbReference type="InterPro" id="IPR028325">
    <property type="entry name" value="VG_K_chnl"/>
</dbReference>
<dbReference type="Proteomes" id="UP001066276">
    <property type="component" value="Chromosome 2_2"/>
</dbReference>
<evidence type="ECO:0000259" key="15">
    <source>
        <dbReference type="SMART" id="SM00225"/>
    </source>
</evidence>
<gene>
    <name evidence="16" type="ORF">NDU88_002936</name>
</gene>
<dbReference type="Gene3D" id="1.10.287.70">
    <property type="match status" value="1"/>
</dbReference>
<keyword evidence="8" id="KW-0630">Potassium</keyword>
<dbReference type="Gene3D" id="3.30.710.10">
    <property type="entry name" value="Potassium Channel Kv1.1, Chain A"/>
    <property type="match status" value="1"/>
</dbReference>
<keyword evidence="10" id="KW-0406">Ion transport</keyword>
<feature type="compositionally biased region" description="Low complexity" evidence="13">
    <location>
        <begin position="19"/>
        <end position="30"/>
    </location>
</feature>
<dbReference type="Gene3D" id="1.20.120.350">
    <property type="entry name" value="Voltage-gated potassium channels. Chain C"/>
    <property type="match status" value="1"/>
</dbReference>
<evidence type="ECO:0000256" key="9">
    <source>
        <dbReference type="ARBA" id="ARBA00022989"/>
    </source>
</evidence>
<evidence type="ECO:0000256" key="13">
    <source>
        <dbReference type="SAM" id="MobiDB-lite"/>
    </source>
</evidence>
<dbReference type="PANTHER" id="PTHR11537">
    <property type="entry name" value="VOLTAGE-GATED POTASSIUM CHANNEL"/>
    <property type="match status" value="1"/>
</dbReference>
<protein>
    <recommendedName>
        <fullName evidence="15">BTB domain-containing protein</fullName>
    </recommendedName>
</protein>
<feature type="domain" description="BTB" evidence="15">
    <location>
        <begin position="42"/>
        <end position="152"/>
    </location>
</feature>
<dbReference type="AlphaFoldDB" id="A0AAV7UX21"/>
<dbReference type="InterPro" id="IPR003968">
    <property type="entry name" value="K_chnl_volt-dep_Kv"/>
</dbReference>
<dbReference type="Pfam" id="PF02214">
    <property type="entry name" value="BTB_2"/>
    <property type="match status" value="1"/>
</dbReference>
<evidence type="ECO:0000256" key="5">
    <source>
        <dbReference type="ARBA" id="ARBA00022692"/>
    </source>
</evidence>
<feature type="transmembrane region" description="Helical" evidence="14">
    <location>
        <begin position="397"/>
        <end position="417"/>
    </location>
</feature>
<dbReference type="InterPro" id="IPR000210">
    <property type="entry name" value="BTB/POZ_dom"/>
</dbReference>
<dbReference type="FunFam" id="1.10.287.70:FF:000005">
    <property type="entry name" value="potassium voltage-gated channel subfamily G member 1"/>
    <property type="match status" value="1"/>
</dbReference>
<dbReference type="InterPro" id="IPR011333">
    <property type="entry name" value="SKP1/BTB/POZ_sf"/>
</dbReference>
<dbReference type="InterPro" id="IPR003971">
    <property type="entry name" value="K_chnl_volt-dep_Kv5/Kv9"/>
</dbReference>
<name>A0AAV7UX21_PLEWA</name>
<dbReference type="GO" id="GO:0051260">
    <property type="term" value="P:protein homooligomerization"/>
    <property type="evidence" value="ECO:0007669"/>
    <property type="project" value="InterPro"/>
</dbReference>
<dbReference type="PRINTS" id="PR01491">
    <property type="entry name" value="KVCHANNEL"/>
</dbReference>
<feature type="transmembrane region" description="Helical" evidence="14">
    <location>
        <begin position="204"/>
        <end position="224"/>
    </location>
</feature>
<dbReference type="GO" id="GO:0001508">
    <property type="term" value="P:action potential"/>
    <property type="evidence" value="ECO:0007669"/>
    <property type="project" value="TreeGrafter"/>
</dbReference>
<keyword evidence="11 14" id="KW-0472">Membrane</keyword>
<dbReference type="PRINTS" id="PR01494">
    <property type="entry name" value="KV9CHANNEL"/>
</dbReference>
<keyword evidence="12" id="KW-0407">Ion channel</keyword>
<evidence type="ECO:0000313" key="16">
    <source>
        <dbReference type="EMBL" id="KAJ1193640.1"/>
    </source>
</evidence>
<keyword evidence="4" id="KW-0633">Potassium transport</keyword>
<accession>A0AAV7UX21</accession>
<feature type="transmembrane region" description="Helical" evidence="14">
    <location>
        <begin position="336"/>
        <end position="357"/>
    </location>
</feature>
<organism evidence="16 17">
    <name type="scientific">Pleurodeles waltl</name>
    <name type="common">Iberian ribbed newt</name>
    <dbReference type="NCBI Taxonomy" id="8319"/>
    <lineage>
        <taxon>Eukaryota</taxon>
        <taxon>Metazoa</taxon>
        <taxon>Chordata</taxon>
        <taxon>Craniata</taxon>
        <taxon>Vertebrata</taxon>
        <taxon>Euteleostomi</taxon>
        <taxon>Amphibia</taxon>
        <taxon>Batrachia</taxon>
        <taxon>Caudata</taxon>
        <taxon>Salamandroidea</taxon>
        <taxon>Salamandridae</taxon>
        <taxon>Pleurodelinae</taxon>
        <taxon>Pleurodeles</taxon>
    </lineage>
</organism>
<feature type="transmembrane region" description="Helical" evidence="14">
    <location>
        <begin position="266"/>
        <end position="288"/>
    </location>
</feature>
<dbReference type="SUPFAM" id="SSF54695">
    <property type="entry name" value="POZ domain"/>
    <property type="match status" value="1"/>
</dbReference>
<dbReference type="Pfam" id="PF00520">
    <property type="entry name" value="Ion_trans"/>
    <property type="match status" value="1"/>
</dbReference>
<dbReference type="InterPro" id="IPR027359">
    <property type="entry name" value="Volt_channel_dom_sf"/>
</dbReference>
<dbReference type="InterPro" id="IPR005821">
    <property type="entry name" value="Ion_trans_dom"/>
</dbReference>
<sequence length="489" mass="54595">MSSPERFREAGVDEADTCSLSSSDSSVFCSGPPRPRQDIPPDSLLINVGGRRFVLSQQTLSCHPETRLGRLLAAATGRGLEAAELCDDASPGEGEFFFDRSAQMFEYVLHYYRTGRLHLMEQLCAVSFLQEIEYWGLGELCLDRCCRDKYFRRKEQSEALDIGKDVQEDEVEEEDFAGAPCADARQRLWDLMEKPASSAAARTFGTLSMGFVLISIANMALISLELGSVDAPLSALLEYLCMTWFTAEYLLRFFCVRDKGRFLRSVANLIDVISILPFYITLLVELAYGESTELENVGKIVQILRLMRALRMLKLGRHSTGLKSLGMTIAQCYEEVGLLLLFLSVGVSIFSAVEYAVEHQVPDTTFTSVPSAWWWATTSMTTVGYGDVRPDTTIGKLVAFLCILSGILALALPIAIINDRFAACYFTLKIKEAALRQREALKKLTKNATRDSVVNINLRDVYAKSVMEILRLRSRERASTRSSAGDDLW</sequence>
<keyword evidence="3" id="KW-1003">Cell membrane</keyword>
<feature type="region of interest" description="Disordered" evidence="13">
    <location>
        <begin position="1"/>
        <end position="40"/>
    </location>
</feature>
<dbReference type="PANTHER" id="PTHR11537:SF38">
    <property type="entry name" value="POTASSIUM VOLTAGE-GATED CHANNEL SUBFAMILY V MEMBER 1"/>
    <property type="match status" value="1"/>
</dbReference>
<dbReference type="PRINTS" id="PR00169">
    <property type="entry name" value="KCHANNEL"/>
</dbReference>
<dbReference type="InterPro" id="IPR003131">
    <property type="entry name" value="T1-type_BTB"/>
</dbReference>
<evidence type="ECO:0000256" key="11">
    <source>
        <dbReference type="ARBA" id="ARBA00023136"/>
    </source>
</evidence>
<proteinExistence type="predicted"/>
<evidence type="ECO:0000256" key="14">
    <source>
        <dbReference type="SAM" id="Phobius"/>
    </source>
</evidence>
<keyword evidence="2" id="KW-0813">Transport</keyword>
<evidence type="ECO:0000256" key="4">
    <source>
        <dbReference type="ARBA" id="ARBA00022538"/>
    </source>
</evidence>
<keyword evidence="9 14" id="KW-1133">Transmembrane helix</keyword>
<keyword evidence="5 14" id="KW-0812">Transmembrane</keyword>
<feature type="compositionally biased region" description="Basic and acidic residues" evidence="13">
    <location>
        <begin position="1"/>
        <end position="11"/>
    </location>
</feature>
<reference evidence="16" key="1">
    <citation type="journal article" date="2022" name="bioRxiv">
        <title>Sequencing and chromosome-scale assembly of the giantPleurodeles waltlgenome.</title>
        <authorList>
            <person name="Brown T."/>
            <person name="Elewa A."/>
            <person name="Iarovenko S."/>
            <person name="Subramanian E."/>
            <person name="Araus A.J."/>
            <person name="Petzold A."/>
            <person name="Susuki M."/>
            <person name="Suzuki K.-i.T."/>
            <person name="Hayashi T."/>
            <person name="Toyoda A."/>
            <person name="Oliveira C."/>
            <person name="Osipova E."/>
            <person name="Leigh N.D."/>
            <person name="Simon A."/>
            <person name="Yun M.H."/>
        </authorList>
    </citation>
    <scope>NUCLEOTIDE SEQUENCE</scope>
    <source>
        <strain evidence="16">20211129_DDA</strain>
        <tissue evidence="16">Liver</tissue>
    </source>
</reference>
<comment type="caution">
    <text evidence="16">The sequence shown here is derived from an EMBL/GenBank/DDBJ whole genome shotgun (WGS) entry which is preliminary data.</text>
</comment>
<comment type="subcellular location">
    <subcellularLocation>
        <location evidence="1">Cell membrane</location>
        <topology evidence="1">Multi-pass membrane protein</topology>
    </subcellularLocation>
</comment>
<evidence type="ECO:0000256" key="10">
    <source>
        <dbReference type="ARBA" id="ARBA00023065"/>
    </source>
</evidence>
<evidence type="ECO:0000256" key="6">
    <source>
        <dbReference type="ARBA" id="ARBA00022826"/>
    </source>
</evidence>
<evidence type="ECO:0000256" key="7">
    <source>
        <dbReference type="ARBA" id="ARBA00022882"/>
    </source>
</evidence>
<keyword evidence="6" id="KW-0631">Potassium channel</keyword>
<evidence type="ECO:0000256" key="1">
    <source>
        <dbReference type="ARBA" id="ARBA00004651"/>
    </source>
</evidence>